<reference evidence="1" key="1">
    <citation type="submission" date="2021-03" db="EMBL/GenBank/DDBJ databases">
        <title>Draft genome sequence of rust myrtle Austropuccinia psidii MF-1, a brazilian biotype.</title>
        <authorList>
            <person name="Quecine M.C."/>
            <person name="Pachon D.M.R."/>
            <person name="Bonatelli M.L."/>
            <person name="Correr F.H."/>
            <person name="Franceschini L.M."/>
            <person name="Leite T.F."/>
            <person name="Margarido G.R.A."/>
            <person name="Almeida C.A."/>
            <person name="Ferrarezi J.A."/>
            <person name="Labate C.A."/>
        </authorList>
    </citation>
    <scope>NUCLEOTIDE SEQUENCE</scope>
    <source>
        <strain evidence="1">MF-1</strain>
    </source>
</reference>
<dbReference type="EMBL" id="AVOT02006265">
    <property type="protein sequence ID" value="MBW0481155.1"/>
    <property type="molecule type" value="Genomic_DNA"/>
</dbReference>
<organism evidence="1 2">
    <name type="scientific">Austropuccinia psidii MF-1</name>
    <dbReference type="NCBI Taxonomy" id="1389203"/>
    <lineage>
        <taxon>Eukaryota</taxon>
        <taxon>Fungi</taxon>
        <taxon>Dikarya</taxon>
        <taxon>Basidiomycota</taxon>
        <taxon>Pucciniomycotina</taxon>
        <taxon>Pucciniomycetes</taxon>
        <taxon>Pucciniales</taxon>
        <taxon>Sphaerophragmiaceae</taxon>
        <taxon>Austropuccinia</taxon>
    </lineage>
</organism>
<name>A0A9Q3CEL3_9BASI</name>
<dbReference type="OrthoDB" id="8067401at2759"/>
<gene>
    <name evidence="1" type="ORF">O181_020870</name>
</gene>
<evidence type="ECO:0000313" key="2">
    <source>
        <dbReference type="Proteomes" id="UP000765509"/>
    </source>
</evidence>
<protein>
    <submittedName>
        <fullName evidence="1">Uncharacterized protein</fullName>
    </submittedName>
</protein>
<dbReference type="AlphaFoldDB" id="A0A9Q3CEL3"/>
<evidence type="ECO:0000313" key="1">
    <source>
        <dbReference type="EMBL" id="MBW0481155.1"/>
    </source>
</evidence>
<comment type="caution">
    <text evidence="1">The sequence shown here is derived from an EMBL/GenBank/DDBJ whole genome shotgun (WGS) entry which is preliminary data.</text>
</comment>
<sequence>MKYPNRPMLRWQIVIQEYKGNMRILHQKGKVHKNAYGLIIWPFTNTPYSPSYLTLEDEPQILIEGINITYVGTELCEEVRKYYKKGNNCNLLTIIIEKDFKDTCLGHLLDELWKCDFDDGKPPVLWNNLPKD</sequence>
<proteinExistence type="predicted"/>
<accession>A0A9Q3CEL3</accession>
<dbReference type="Proteomes" id="UP000765509">
    <property type="component" value="Unassembled WGS sequence"/>
</dbReference>
<keyword evidence="2" id="KW-1185">Reference proteome</keyword>